<dbReference type="RefSeq" id="WP_345407078.1">
    <property type="nucleotide sequence ID" value="NZ_BAABHG010000021.1"/>
</dbReference>
<dbReference type="EC" id="1.-.-.-" evidence="2"/>
<dbReference type="InterPro" id="IPR006076">
    <property type="entry name" value="FAD-dep_OxRdtase"/>
</dbReference>
<dbReference type="SUPFAM" id="SSF51905">
    <property type="entry name" value="FAD/NAD(P)-binding domain"/>
    <property type="match status" value="1"/>
</dbReference>
<dbReference type="InterPro" id="IPR036188">
    <property type="entry name" value="FAD/NAD-bd_sf"/>
</dbReference>
<name>A0ABW5GXE1_9PSEU</name>
<organism evidence="2 3">
    <name type="scientific">Amycolatopsis samaneae</name>
    <dbReference type="NCBI Taxonomy" id="664691"/>
    <lineage>
        <taxon>Bacteria</taxon>
        <taxon>Bacillati</taxon>
        <taxon>Actinomycetota</taxon>
        <taxon>Actinomycetes</taxon>
        <taxon>Pseudonocardiales</taxon>
        <taxon>Pseudonocardiaceae</taxon>
        <taxon>Amycolatopsis</taxon>
    </lineage>
</organism>
<dbReference type="Gene3D" id="3.50.50.60">
    <property type="entry name" value="FAD/NAD(P)-binding domain"/>
    <property type="match status" value="1"/>
</dbReference>
<sequence>MNRADIAVVGGGIVGAVVTHELAAAYPGADIVVLERGLAGLGASSRSAGVHFPRGATERVRAMTAYSHRYWRELAAELDLPLRAIDAVVVAPADRRDAVRTIYIRLGRETTAADPARGRPAPIGMTAWTLPGCHYADVGAVAQRILTTLRGRVAVWEGSEVVTLQRGEDTCLVLRHGAELRARRVVLCPGPWIAHPAWAKLLAPLDLRVKKIVAAHLEAVPDEDHPLTVFHDEDAFLLPVHHRGHLLFSYTCDVWDVSPDTVAPGLGPADLDDARTVLARYAPELAERCRSGRAFCDAYSPQREPVVAELGPGLVFAGAAGGSGYRLAPAIAADTLARLDSASAIPSLQRLPRR</sequence>
<evidence type="ECO:0000259" key="1">
    <source>
        <dbReference type="Pfam" id="PF01266"/>
    </source>
</evidence>
<dbReference type="Gene3D" id="3.30.9.10">
    <property type="entry name" value="D-Amino Acid Oxidase, subunit A, domain 2"/>
    <property type="match status" value="1"/>
</dbReference>
<proteinExistence type="predicted"/>
<dbReference type="Proteomes" id="UP001597419">
    <property type="component" value="Unassembled WGS sequence"/>
</dbReference>
<keyword evidence="3" id="KW-1185">Reference proteome</keyword>
<feature type="domain" description="FAD dependent oxidoreductase" evidence="1">
    <location>
        <begin position="5"/>
        <end position="333"/>
    </location>
</feature>
<dbReference type="GO" id="GO:0016491">
    <property type="term" value="F:oxidoreductase activity"/>
    <property type="evidence" value="ECO:0007669"/>
    <property type="project" value="UniProtKB-KW"/>
</dbReference>
<dbReference type="EMBL" id="JBHUKU010000033">
    <property type="protein sequence ID" value="MFD2465486.1"/>
    <property type="molecule type" value="Genomic_DNA"/>
</dbReference>
<accession>A0ABW5GXE1</accession>
<reference evidence="3" key="1">
    <citation type="journal article" date="2019" name="Int. J. Syst. Evol. Microbiol.">
        <title>The Global Catalogue of Microorganisms (GCM) 10K type strain sequencing project: providing services to taxonomists for standard genome sequencing and annotation.</title>
        <authorList>
            <consortium name="The Broad Institute Genomics Platform"/>
            <consortium name="The Broad Institute Genome Sequencing Center for Infectious Disease"/>
            <person name="Wu L."/>
            <person name="Ma J."/>
        </authorList>
    </citation>
    <scope>NUCLEOTIDE SEQUENCE [LARGE SCALE GENOMIC DNA]</scope>
    <source>
        <strain evidence="3">CGMCC 4.7643</strain>
    </source>
</reference>
<keyword evidence="2" id="KW-0560">Oxidoreductase</keyword>
<protein>
    <submittedName>
        <fullName evidence="2">NAD(P)/FAD-dependent oxidoreductase</fullName>
        <ecNumber evidence="2">1.-.-.-</ecNumber>
    </submittedName>
</protein>
<comment type="caution">
    <text evidence="2">The sequence shown here is derived from an EMBL/GenBank/DDBJ whole genome shotgun (WGS) entry which is preliminary data.</text>
</comment>
<dbReference type="Pfam" id="PF01266">
    <property type="entry name" value="DAO"/>
    <property type="match status" value="1"/>
</dbReference>
<evidence type="ECO:0000313" key="3">
    <source>
        <dbReference type="Proteomes" id="UP001597419"/>
    </source>
</evidence>
<dbReference type="PANTHER" id="PTHR13847">
    <property type="entry name" value="SARCOSINE DEHYDROGENASE-RELATED"/>
    <property type="match status" value="1"/>
</dbReference>
<gene>
    <name evidence="2" type="ORF">ACFSYJ_43185</name>
</gene>
<evidence type="ECO:0000313" key="2">
    <source>
        <dbReference type="EMBL" id="MFD2465486.1"/>
    </source>
</evidence>